<reference evidence="8" key="2">
    <citation type="journal article" date="2020" name="Microorganisms">
        <title>Osmotic Adaptation and Compatible Solute Biosynthesis of Phototrophic Bacteria as Revealed from Genome Analyses.</title>
        <authorList>
            <person name="Imhoff J.F."/>
            <person name="Rahn T."/>
            <person name="Kunzel S."/>
            <person name="Keller A."/>
            <person name="Neulinger S.C."/>
        </authorList>
    </citation>
    <scope>NUCLEOTIDE SEQUENCE</scope>
    <source>
        <strain evidence="8">DSM 11080</strain>
    </source>
</reference>
<evidence type="ECO:0000256" key="4">
    <source>
        <dbReference type="ARBA" id="ARBA00022737"/>
    </source>
</evidence>
<evidence type="ECO:0000259" key="7">
    <source>
        <dbReference type="PROSITE" id="PS51146"/>
    </source>
</evidence>
<evidence type="ECO:0000256" key="5">
    <source>
        <dbReference type="ARBA" id="ARBA00022777"/>
    </source>
</evidence>
<feature type="domain" description="KaiC" evidence="7">
    <location>
        <begin position="242"/>
        <end position="475"/>
    </location>
</feature>
<proteinExistence type="predicted"/>
<dbReference type="GO" id="GO:0016787">
    <property type="term" value="F:hydrolase activity"/>
    <property type="evidence" value="ECO:0007669"/>
    <property type="project" value="UniProtKB-KW"/>
</dbReference>
<dbReference type="Gene3D" id="3.40.50.300">
    <property type="entry name" value="P-loop containing nucleotide triphosphate hydrolases"/>
    <property type="match status" value="2"/>
</dbReference>
<dbReference type="PROSITE" id="PS51146">
    <property type="entry name" value="KAIC"/>
    <property type="match status" value="2"/>
</dbReference>
<dbReference type="InterPro" id="IPR051347">
    <property type="entry name" value="Circadian_clock_KaiC-rel"/>
</dbReference>
<dbReference type="Pfam" id="PF06745">
    <property type="entry name" value="ATPase"/>
    <property type="match status" value="2"/>
</dbReference>
<dbReference type="SMART" id="SM00382">
    <property type="entry name" value="AAA"/>
    <property type="match status" value="2"/>
</dbReference>
<keyword evidence="9" id="KW-1185">Reference proteome</keyword>
<keyword evidence="2" id="KW-0597">Phosphoprotein</keyword>
<keyword evidence="3" id="KW-0808">Transferase</keyword>
<evidence type="ECO:0000256" key="1">
    <source>
        <dbReference type="ARBA" id="ARBA00012513"/>
    </source>
</evidence>
<evidence type="ECO:0000256" key="3">
    <source>
        <dbReference type="ARBA" id="ARBA00022679"/>
    </source>
</evidence>
<dbReference type="InterPro" id="IPR003593">
    <property type="entry name" value="AAA+_ATPase"/>
</dbReference>
<evidence type="ECO:0000256" key="2">
    <source>
        <dbReference type="ARBA" id="ARBA00022553"/>
    </source>
</evidence>
<evidence type="ECO:0000313" key="8">
    <source>
        <dbReference type="EMBL" id="MBK1704224.1"/>
    </source>
</evidence>
<dbReference type="GO" id="GO:0004674">
    <property type="term" value="F:protein serine/threonine kinase activity"/>
    <property type="evidence" value="ECO:0007669"/>
    <property type="project" value="UniProtKB-EC"/>
</dbReference>
<dbReference type="PANTHER" id="PTHR42926:SF1">
    <property type="entry name" value="CIRCADIAN CLOCK OSCILLATOR PROTEIN KAIC 1"/>
    <property type="match status" value="1"/>
</dbReference>
<reference evidence="8" key="1">
    <citation type="submission" date="2017-08" db="EMBL/GenBank/DDBJ databases">
        <authorList>
            <person name="Imhoff J.F."/>
            <person name="Rahn T."/>
            <person name="Kuenzel S."/>
            <person name="Neulinger S.C."/>
        </authorList>
    </citation>
    <scope>NUCLEOTIDE SEQUENCE</scope>
    <source>
        <strain evidence="8">DSM 11080</strain>
    </source>
</reference>
<dbReference type="Proteomes" id="UP001296776">
    <property type="component" value="Unassembled WGS sequence"/>
</dbReference>
<dbReference type="RefSeq" id="WP_200345403.1">
    <property type="nucleotide sequence ID" value="NZ_NRSJ01000008.1"/>
</dbReference>
<dbReference type="PIRSF" id="PIRSF039117">
    <property type="entry name" value="KaiC"/>
    <property type="match status" value="1"/>
</dbReference>
<name>A0AAJ0X8W0_9GAMM</name>
<organism evidence="8 9">
    <name type="scientific">Halochromatium glycolicum</name>
    <dbReference type="NCBI Taxonomy" id="85075"/>
    <lineage>
        <taxon>Bacteria</taxon>
        <taxon>Pseudomonadati</taxon>
        <taxon>Pseudomonadota</taxon>
        <taxon>Gammaproteobacteria</taxon>
        <taxon>Chromatiales</taxon>
        <taxon>Chromatiaceae</taxon>
        <taxon>Halochromatium</taxon>
    </lineage>
</organism>
<comment type="caution">
    <text evidence="8">The sequence shown here is derived from an EMBL/GenBank/DDBJ whole genome shotgun (WGS) entry which is preliminary data.</text>
</comment>
<sequence length="486" mass="52785">MSTSTALIPSGVPGLDDVLKGGLRSGHLYFIEGSPGTGKTTFGLQFLLEGVRRGERCLLITLAESPAEVAVIADSHGWSIDGLQMRDLVSSEEMHSTALFDLTEIALDERVQTALAEMDDLKPQRLVLDTLAALRVYSDQSSFFRRHIELFRSKAVELGTTLLVTDEASGPVELHPRSLAWGIIRMEQRLNDYGPGRRWLWLPKLRGQPYVGGFHDMRIETGGLSVFPRLEADRSCSQSPNGLISSGSAELDALLGGGLERGTSVGVIGPPGCGKSTLVSSFAMAAAERGERVALYAFDESLTTFRKRALSQGLAIDSALASDLLKLRQINPGQVAPGELACELVAEVDHYKTQIIIIDSLNGYLQAMPNDPSISLQVHDLLSYLSAQGALTLITLAQPSPWNRQEGIAVDLSYLTDTVIAQRYFEAAGAIRYALSVMKKRYGDHERTIREYKIGTGGVIVGEPLSEFRGVLTGLPEYLGEDKPLL</sequence>
<evidence type="ECO:0000256" key="6">
    <source>
        <dbReference type="ARBA" id="ARBA00022801"/>
    </source>
</evidence>
<dbReference type="InterPro" id="IPR030665">
    <property type="entry name" value="KaiC"/>
</dbReference>
<keyword evidence="5" id="KW-0418">Kinase</keyword>
<dbReference type="PANTHER" id="PTHR42926">
    <property type="match status" value="1"/>
</dbReference>
<gene>
    <name evidence="8" type="ORF">CKO40_06590</name>
</gene>
<dbReference type="AlphaFoldDB" id="A0AAJ0X8W0"/>
<dbReference type="InterPro" id="IPR010624">
    <property type="entry name" value="KaiC_dom"/>
</dbReference>
<dbReference type="EC" id="2.7.11.1" evidence="1"/>
<dbReference type="InterPro" id="IPR027417">
    <property type="entry name" value="P-loop_NTPase"/>
</dbReference>
<evidence type="ECO:0000313" key="9">
    <source>
        <dbReference type="Proteomes" id="UP001296776"/>
    </source>
</evidence>
<accession>A0AAJ0X8W0</accession>
<keyword evidence="4" id="KW-0677">Repeat</keyword>
<protein>
    <recommendedName>
        <fullName evidence="1">non-specific serine/threonine protein kinase</fullName>
        <ecNumber evidence="1">2.7.11.1</ecNumber>
    </recommendedName>
</protein>
<dbReference type="SUPFAM" id="SSF52540">
    <property type="entry name" value="P-loop containing nucleoside triphosphate hydrolases"/>
    <property type="match status" value="2"/>
</dbReference>
<dbReference type="GO" id="GO:0005524">
    <property type="term" value="F:ATP binding"/>
    <property type="evidence" value="ECO:0007669"/>
    <property type="project" value="InterPro"/>
</dbReference>
<feature type="domain" description="KaiC" evidence="7">
    <location>
        <begin position="6"/>
        <end position="240"/>
    </location>
</feature>
<keyword evidence="6" id="KW-0378">Hydrolase</keyword>
<dbReference type="EMBL" id="NRSJ01000008">
    <property type="protein sequence ID" value="MBK1704224.1"/>
    <property type="molecule type" value="Genomic_DNA"/>
</dbReference>
<dbReference type="InterPro" id="IPR014774">
    <property type="entry name" value="KaiC-like_dom"/>
</dbReference>